<dbReference type="VEuPathDB" id="TriTrypDB:TcBrA4_0033320"/>
<gene>
    <name evidence="1" type="ORF">C3747_313g26</name>
</gene>
<accession>A0A2V2V831</accession>
<dbReference type="VEuPathDB" id="TriTrypDB:TcG_01463"/>
<evidence type="ECO:0000313" key="2">
    <source>
        <dbReference type="Proteomes" id="UP000246078"/>
    </source>
</evidence>
<comment type="caution">
    <text evidence="1">The sequence shown here is derived from an EMBL/GenBank/DDBJ whole genome shotgun (WGS) entry which is preliminary data.</text>
</comment>
<dbReference type="VEuPathDB" id="TriTrypDB:TCSYLVIO_002915"/>
<dbReference type="VEuPathDB" id="TriTrypDB:BCY84_21689"/>
<dbReference type="VEuPathDB" id="TriTrypDB:TcCL_NonESM04824"/>
<evidence type="ECO:0000313" key="1">
    <source>
        <dbReference type="EMBL" id="PWU92667.1"/>
    </source>
</evidence>
<dbReference type="VEuPathDB" id="TriTrypDB:C4B63_44g114"/>
<dbReference type="VEuPathDB" id="TriTrypDB:C4B63_44g113"/>
<dbReference type="VEuPathDB" id="TriTrypDB:C3747_313g26"/>
<protein>
    <submittedName>
        <fullName evidence="1">Uncharacterized protein</fullName>
    </submittedName>
</protein>
<dbReference type="AlphaFoldDB" id="A0A2V2V831"/>
<dbReference type="EMBL" id="PRFC01000313">
    <property type="protein sequence ID" value="PWU92667.1"/>
    <property type="molecule type" value="Genomic_DNA"/>
</dbReference>
<dbReference type="VEuPathDB" id="TriTrypDB:TcYC6_0106440"/>
<sequence length="1066" mass="116026">MMEPAGDRPVLAEIVERPTGGNSNIATTTTATSGDDSNEVLCSLRPIQAVVGRPFPRFHPDRFYGRQTMDERSRIGLTGTAGGATTAGPAHGFTAHVQPATSNGAGNIADHIGVGSYDGTGVIASMARQHQWEAQDFEGLERGYYTVPLHLPSADGTTTAHELSEFVQGEAYVELLLRFLCSTVRKHRECATSALKARLMCDSKLRERCAFGPGCAQFVRLIITELSSGHKVPCGTAAECLVLLFYDATAEMVEVVGEIGVPPTDPAACMEEEGKEEDTTAAANNEATFADLSEWMRGGEDKARALDQLGLTSSVMDALSLLPPTVVARLLLGSGVLSLPPVAVRVASDPRYTRFVTERLGSVLVGATPTGEIVEELLLLRRVLHVKQACSVLLPLLHESLVLFLRHMCTIHAEEMRSVSEVVASLAAFLVLRALVGHGRFGVFYDIWDALLTATGVGACMPAEMWLLLTSTTVPSEPTSSTIETCSLALARGAVQTLVTCAQAIEDRAVDEASAGYCASLLAAATSMHYLATYFTIAGETEETSLLLGSAGETLHRVQEMLAKFVLSSEGLRHAFIRLNNSREVGSSFTVHTQPLIAFHPQPFVESCWASLTHARVRLVASTHIAFSAVRPESSMGYAAALAIKFEQNCMGLSKLIGHLLPDEICTMIEVANFMRRHTHTLSVDQQQQYKRSTYIAEIFILHGIALTKHCLDAAQKIINSILGLPDDIEFGATVQSSTSLPSTTLLRIELGKSLRRAVEQTQWPWFLFPLYDGELLSKSAWCAWLQQALGAHQCMKRLLEWDVILCHVLKWCVLHRETQRDWHSQSGGNENTSHGDNTDLFFVLEALYIGVLPRSGGVITASASDTLKALTAYASPHAEESMNRRLFEALAVTATACPPSVSVVMVRLMAHTILEGDDTQHRTSFQTAVADTTTAMDTTTRDDGDGVSTPSVSAESLLQRWAATGRLSDEAPRKGAVSWELENIVELLQVVTEKQAFFLRDGRLGSIIVRQLMEGMTRGYLQQHHPLTAFERQVLCRIQEEVAWCPTCLTEALADPAGDPQRQQK</sequence>
<name>A0A2V2V831_TRYCR</name>
<dbReference type="Proteomes" id="UP000246078">
    <property type="component" value="Unassembled WGS sequence"/>
</dbReference>
<dbReference type="VEuPathDB" id="TriTrypDB:TcCLB.511389.40"/>
<proteinExistence type="predicted"/>
<dbReference type="VEuPathDB" id="TriTrypDB:TCDM_04877"/>
<organism evidence="1 2">
    <name type="scientific">Trypanosoma cruzi</name>
    <dbReference type="NCBI Taxonomy" id="5693"/>
    <lineage>
        <taxon>Eukaryota</taxon>
        <taxon>Discoba</taxon>
        <taxon>Euglenozoa</taxon>
        <taxon>Kinetoplastea</taxon>
        <taxon>Metakinetoplastina</taxon>
        <taxon>Trypanosomatida</taxon>
        <taxon>Trypanosomatidae</taxon>
        <taxon>Trypanosoma</taxon>
        <taxon>Schizotrypanum</taxon>
    </lineage>
</organism>
<reference evidence="1 2" key="1">
    <citation type="journal article" date="2018" name="Microb. Genom.">
        <title>Expanding an expanded genome: long-read sequencing of Trypanosoma cruzi.</title>
        <authorList>
            <person name="Berna L."/>
            <person name="Rodriguez M."/>
            <person name="Chiribao M.L."/>
            <person name="Parodi-Talice A."/>
            <person name="Pita S."/>
            <person name="Rijo G."/>
            <person name="Alvarez-Valin F."/>
            <person name="Robello C."/>
        </authorList>
    </citation>
    <scope>NUCLEOTIDE SEQUENCE [LARGE SCALE GENOMIC DNA]</scope>
    <source>
        <strain evidence="1 2">TCC</strain>
    </source>
</reference>
<dbReference type="VEuPathDB" id="TriTrypDB:Tc_MARK_1626"/>